<dbReference type="PANTHER" id="PTHR43777:SF1">
    <property type="entry name" value="MOLYBDENUM COFACTOR CYTIDYLYLTRANSFERASE"/>
    <property type="match status" value="1"/>
</dbReference>
<sequence>MGVDKRYLPLGNRPLGSWALHEALHSMLENVVVVGRSNDLFEWLSPKYENKSKLHIARTFSHTICQSHSLQTGLDKAISLQAQAVLVMLADQPFVTRKHINQIIKVFHYTYTKKPLFIASKYQDITIPPILLTKSLFPEIKLLTGDQGAKTILKSQKENGLFIRFNDSLWTIDVDTPEIYNLVCKRHFAYPPF</sequence>
<dbReference type="Proteomes" id="UP000005850">
    <property type="component" value="Chromosome"/>
</dbReference>
<dbReference type="KEGG" id="blr:BRLA_c021170"/>
<dbReference type="EMBL" id="CP007806">
    <property type="protein sequence ID" value="AIG26438.1"/>
    <property type="molecule type" value="Genomic_DNA"/>
</dbReference>
<dbReference type="InterPro" id="IPR025877">
    <property type="entry name" value="MobA-like_NTP_Trfase"/>
</dbReference>
<keyword evidence="3" id="KW-1185">Reference proteome</keyword>
<dbReference type="Gene3D" id="3.90.550.10">
    <property type="entry name" value="Spore Coat Polysaccharide Biosynthesis Protein SpsA, Chain A"/>
    <property type="match status" value="1"/>
</dbReference>
<dbReference type="STRING" id="1042163.BRLA_c021170"/>
<name>A0A075R5J3_BRELA</name>
<protein>
    <submittedName>
        <fullName evidence="2">Purine catabolism protein PucB</fullName>
    </submittedName>
</protein>
<dbReference type="HOGENOM" id="CLU_061980_3_0_9"/>
<dbReference type="InterPro" id="IPR029044">
    <property type="entry name" value="Nucleotide-diphossugar_trans"/>
</dbReference>
<proteinExistence type="predicted"/>
<dbReference type="GO" id="GO:0016779">
    <property type="term" value="F:nucleotidyltransferase activity"/>
    <property type="evidence" value="ECO:0007669"/>
    <property type="project" value="UniProtKB-ARBA"/>
</dbReference>
<evidence type="ECO:0000313" key="3">
    <source>
        <dbReference type="Proteomes" id="UP000005850"/>
    </source>
</evidence>
<evidence type="ECO:0000259" key="1">
    <source>
        <dbReference type="Pfam" id="PF12804"/>
    </source>
</evidence>
<accession>A0A075R5J3</accession>
<dbReference type="CDD" id="cd04182">
    <property type="entry name" value="GT_2_like_f"/>
    <property type="match status" value="1"/>
</dbReference>
<dbReference type="PANTHER" id="PTHR43777">
    <property type="entry name" value="MOLYBDENUM COFACTOR CYTIDYLYLTRANSFERASE"/>
    <property type="match status" value="1"/>
</dbReference>
<dbReference type="AlphaFoldDB" id="A0A075R5J3"/>
<feature type="domain" description="MobA-like NTP transferase" evidence="1">
    <location>
        <begin position="1"/>
        <end position="156"/>
    </location>
</feature>
<dbReference type="Pfam" id="PF12804">
    <property type="entry name" value="NTP_transf_3"/>
    <property type="match status" value="1"/>
</dbReference>
<dbReference type="SUPFAM" id="SSF53448">
    <property type="entry name" value="Nucleotide-diphospho-sugar transferases"/>
    <property type="match status" value="1"/>
</dbReference>
<organism evidence="2 3">
    <name type="scientific">Brevibacillus laterosporus LMG 15441</name>
    <dbReference type="NCBI Taxonomy" id="1042163"/>
    <lineage>
        <taxon>Bacteria</taxon>
        <taxon>Bacillati</taxon>
        <taxon>Bacillota</taxon>
        <taxon>Bacilli</taxon>
        <taxon>Bacillales</taxon>
        <taxon>Paenibacillaceae</taxon>
        <taxon>Brevibacillus</taxon>
    </lineage>
</organism>
<reference evidence="2 3" key="1">
    <citation type="journal article" date="2011" name="J. Bacteriol.">
        <title>Genome sequence of Brevibacillus laterosporus LMG 15441, a pathogen of invertebrates.</title>
        <authorList>
            <person name="Djukic M."/>
            <person name="Poehlein A."/>
            <person name="Thurmer A."/>
            <person name="Daniel R."/>
        </authorList>
    </citation>
    <scope>NUCLEOTIDE SEQUENCE [LARGE SCALE GENOMIC DNA]</scope>
    <source>
        <strain evidence="2 3">LMG 15441</strain>
    </source>
</reference>
<evidence type="ECO:0000313" key="2">
    <source>
        <dbReference type="EMBL" id="AIG26438.1"/>
    </source>
</evidence>
<gene>
    <name evidence="2" type="primary">pucB</name>
    <name evidence="2" type="ORF">BRLA_c021170</name>
</gene>
<dbReference type="eggNOG" id="COG2068">
    <property type="taxonomic scope" value="Bacteria"/>
</dbReference>